<sequence length="86" mass="9385">MRRLLRPSRSNKQTTTTPSTSLASAQSDSKVPQGLQVVTEGIDPIVDIIAVHGLNGHRDKTWTAGNGVNWLRDLLPQDLPNARIMA</sequence>
<dbReference type="EMBL" id="KV750973">
    <property type="protein sequence ID" value="OCL02322.1"/>
    <property type="molecule type" value="Genomic_DNA"/>
</dbReference>
<accession>A0A8E2EP46</accession>
<feature type="compositionally biased region" description="Low complexity" evidence="1">
    <location>
        <begin position="10"/>
        <end position="27"/>
    </location>
</feature>
<proteinExistence type="predicted"/>
<gene>
    <name evidence="2" type="ORF">AOQ84DRAFT_357452</name>
</gene>
<reference evidence="2 3" key="1">
    <citation type="journal article" date="2016" name="Nat. Commun.">
        <title>Ectomycorrhizal ecology is imprinted in the genome of the dominant symbiotic fungus Cenococcum geophilum.</title>
        <authorList>
            <consortium name="DOE Joint Genome Institute"/>
            <person name="Peter M."/>
            <person name="Kohler A."/>
            <person name="Ohm R.A."/>
            <person name="Kuo A."/>
            <person name="Krutzmann J."/>
            <person name="Morin E."/>
            <person name="Arend M."/>
            <person name="Barry K.W."/>
            <person name="Binder M."/>
            <person name="Choi C."/>
            <person name="Clum A."/>
            <person name="Copeland A."/>
            <person name="Grisel N."/>
            <person name="Haridas S."/>
            <person name="Kipfer T."/>
            <person name="LaButti K."/>
            <person name="Lindquist E."/>
            <person name="Lipzen A."/>
            <person name="Maire R."/>
            <person name="Meier B."/>
            <person name="Mihaltcheva S."/>
            <person name="Molinier V."/>
            <person name="Murat C."/>
            <person name="Poggeler S."/>
            <person name="Quandt C.A."/>
            <person name="Sperisen C."/>
            <person name="Tritt A."/>
            <person name="Tisserant E."/>
            <person name="Crous P.W."/>
            <person name="Henrissat B."/>
            <person name="Nehls U."/>
            <person name="Egli S."/>
            <person name="Spatafora J.W."/>
            <person name="Grigoriev I.V."/>
            <person name="Martin F.M."/>
        </authorList>
    </citation>
    <scope>NUCLEOTIDE SEQUENCE [LARGE SCALE GENOMIC DNA]</scope>
    <source>
        <strain evidence="2 3">CBS 207.34</strain>
    </source>
</reference>
<feature type="region of interest" description="Disordered" evidence="1">
    <location>
        <begin position="1"/>
        <end position="31"/>
    </location>
</feature>
<dbReference type="PANTHER" id="PTHR48182">
    <property type="entry name" value="PROTEIN SERAC1"/>
    <property type="match status" value="1"/>
</dbReference>
<evidence type="ECO:0000313" key="3">
    <source>
        <dbReference type="Proteomes" id="UP000250140"/>
    </source>
</evidence>
<dbReference type="OrthoDB" id="5086500at2759"/>
<dbReference type="InterPro" id="IPR052374">
    <property type="entry name" value="SERAC1"/>
</dbReference>
<name>A0A8E2EP46_9PEZI</name>
<keyword evidence="3" id="KW-1185">Reference proteome</keyword>
<evidence type="ECO:0000313" key="2">
    <source>
        <dbReference type="EMBL" id="OCL02322.1"/>
    </source>
</evidence>
<protein>
    <submittedName>
        <fullName evidence="2">Uncharacterized protein</fullName>
    </submittedName>
</protein>
<dbReference type="Proteomes" id="UP000250140">
    <property type="component" value="Unassembled WGS sequence"/>
</dbReference>
<dbReference type="PANTHER" id="PTHR48182:SF3">
    <property type="entry name" value="DUF676 DOMAIN-CONTAINING PROTEIN"/>
    <property type="match status" value="1"/>
</dbReference>
<evidence type="ECO:0000256" key="1">
    <source>
        <dbReference type="SAM" id="MobiDB-lite"/>
    </source>
</evidence>
<organism evidence="2 3">
    <name type="scientific">Glonium stellatum</name>
    <dbReference type="NCBI Taxonomy" id="574774"/>
    <lineage>
        <taxon>Eukaryota</taxon>
        <taxon>Fungi</taxon>
        <taxon>Dikarya</taxon>
        <taxon>Ascomycota</taxon>
        <taxon>Pezizomycotina</taxon>
        <taxon>Dothideomycetes</taxon>
        <taxon>Pleosporomycetidae</taxon>
        <taxon>Gloniales</taxon>
        <taxon>Gloniaceae</taxon>
        <taxon>Glonium</taxon>
    </lineage>
</organism>
<dbReference type="AlphaFoldDB" id="A0A8E2EP46"/>